<accession>A0ABD1RCF4</accession>
<dbReference type="InterPro" id="IPR041588">
    <property type="entry name" value="Integrase_H2C2"/>
</dbReference>
<dbReference type="Gene3D" id="1.10.340.70">
    <property type="match status" value="1"/>
</dbReference>
<evidence type="ECO:0000259" key="1">
    <source>
        <dbReference type="Pfam" id="PF17921"/>
    </source>
</evidence>
<feature type="domain" description="Integrase zinc-binding" evidence="1">
    <location>
        <begin position="67"/>
        <end position="120"/>
    </location>
</feature>
<dbReference type="Proteomes" id="UP001604336">
    <property type="component" value="Unassembled WGS sequence"/>
</dbReference>
<dbReference type="PANTHER" id="PTHR48475">
    <property type="entry name" value="RIBONUCLEASE H"/>
    <property type="match status" value="1"/>
</dbReference>
<dbReference type="EMBL" id="JBFOLK010000009">
    <property type="protein sequence ID" value="KAL2486107.1"/>
    <property type="molecule type" value="Genomic_DNA"/>
</dbReference>
<dbReference type="AlphaFoldDB" id="A0ABD1RCF4"/>
<dbReference type="InterPro" id="IPR012337">
    <property type="entry name" value="RNaseH-like_sf"/>
</dbReference>
<dbReference type="PANTHER" id="PTHR48475:SF2">
    <property type="entry name" value="RIBONUCLEASE H"/>
    <property type="match status" value="1"/>
</dbReference>
<dbReference type="SUPFAM" id="SSF53098">
    <property type="entry name" value="Ribonuclease H-like"/>
    <property type="match status" value="1"/>
</dbReference>
<dbReference type="Pfam" id="PF17921">
    <property type="entry name" value="Integrase_H2C2"/>
    <property type="match status" value="1"/>
</dbReference>
<sequence>MKQSSLGLGLATQLGVTVLEIRSDSQLVVGQILGEYEAKDARMAAYLMKLYRRGFSMPYQKCLRPTEAADVLFEIHNGLCGNHLGGDSLAFKALRQGYYWPTMKQEAKQLVRKCDACQRFGNIIHHPAEPQSAIYVVCPFYQWGMDILGPLPPAKG</sequence>
<gene>
    <name evidence="2" type="ORF">Adt_30863</name>
</gene>
<evidence type="ECO:0000313" key="3">
    <source>
        <dbReference type="Proteomes" id="UP001604336"/>
    </source>
</evidence>
<comment type="caution">
    <text evidence="2">The sequence shown here is derived from an EMBL/GenBank/DDBJ whole genome shotgun (WGS) entry which is preliminary data.</text>
</comment>
<evidence type="ECO:0000313" key="2">
    <source>
        <dbReference type="EMBL" id="KAL2486107.1"/>
    </source>
</evidence>
<proteinExistence type="predicted"/>
<name>A0ABD1RCF4_9LAMI</name>
<keyword evidence="3" id="KW-1185">Reference proteome</keyword>
<protein>
    <submittedName>
        <fullName evidence="2">RNase H domain-containing protein</fullName>
    </submittedName>
</protein>
<reference evidence="3" key="1">
    <citation type="submission" date="2024-07" db="EMBL/GenBank/DDBJ databases">
        <title>Two chromosome-level genome assemblies of Korean endemic species Abeliophyllum distichum and Forsythia ovata (Oleaceae).</title>
        <authorList>
            <person name="Jang H."/>
        </authorList>
    </citation>
    <scope>NUCLEOTIDE SEQUENCE [LARGE SCALE GENOMIC DNA]</scope>
</reference>
<organism evidence="2 3">
    <name type="scientific">Abeliophyllum distichum</name>
    <dbReference type="NCBI Taxonomy" id="126358"/>
    <lineage>
        <taxon>Eukaryota</taxon>
        <taxon>Viridiplantae</taxon>
        <taxon>Streptophyta</taxon>
        <taxon>Embryophyta</taxon>
        <taxon>Tracheophyta</taxon>
        <taxon>Spermatophyta</taxon>
        <taxon>Magnoliopsida</taxon>
        <taxon>eudicotyledons</taxon>
        <taxon>Gunneridae</taxon>
        <taxon>Pentapetalae</taxon>
        <taxon>asterids</taxon>
        <taxon>lamiids</taxon>
        <taxon>Lamiales</taxon>
        <taxon>Oleaceae</taxon>
        <taxon>Forsythieae</taxon>
        <taxon>Abeliophyllum</taxon>
    </lineage>
</organism>